<dbReference type="Proteomes" id="UP000268310">
    <property type="component" value="Chromosome"/>
</dbReference>
<name>A0AA37XIA9_9ENTE</name>
<reference evidence="1" key="3">
    <citation type="submission" date="2018-03" db="EMBL/GenBank/DDBJ databases">
        <authorList>
            <person name="Jeon C.O."/>
        </authorList>
    </citation>
    <scope>NUCLEOTIDE SEQUENCE</scope>
    <source>
        <strain evidence="1">JCM 31126</strain>
    </source>
</reference>
<sequence length="267" mass="30207">MVKAIAVDMDGTFLNSDNDYNRERFEKLFTEMMNRNIKFIVASGNQYAQLRSFFPKYENEMTFVSENGALIFEKNKLIQKTTFNLATVRTVLQLLQTLPFPIGIVLSGVSQAYMLKSEPEKFKSFARIYYHRLTELETFSDLPQDDFVKFALQVPGEQTEELVERMNRDLKGKVTAVSSGHGDIDLIIPGTHKGRALQFLLENWEITPSELVSFGDGNNDLEMLTLAGKSYAMKNGSNETHQTAQQLAPTNDEDGVLAVIESLLEIQ</sequence>
<proteinExistence type="predicted"/>
<dbReference type="NCBIfam" id="TIGR00099">
    <property type="entry name" value="Cof-subfamily"/>
    <property type="match status" value="1"/>
</dbReference>
<evidence type="ECO:0000313" key="1">
    <source>
        <dbReference type="EMBL" id="AYW47035.1"/>
    </source>
</evidence>
<dbReference type="Gene3D" id="3.40.50.1000">
    <property type="entry name" value="HAD superfamily/HAD-like"/>
    <property type="match status" value="1"/>
</dbReference>
<dbReference type="SUPFAM" id="SSF56784">
    <property type="entry name" value="HAD-like"/>
    <property type="match status" value="1"/>
</dbReference>
<reference evidence="2" key="4">
    <citation type="submission" date="2023-02" db="EMBL/GenBank/DDBJ databases">
        <authorList>
            <person name="Sun Q."/>
            <person name="Mori K."/>
        </authorList>
    </citation>
    <scope>NUCLEOTIDE SEQUENCE</scope>
    <source>
        <strain evidence="2">NBRC 114545</strain>
    </source>
</reference>
<dbReference type="Proteomes" id="UP001157039">
    <property type="component" value="Unassembled WGS sequence"/>
</dbReference>
<evidence type="ECO:0000313" key="3">
    <source>
        <dbReference type="Proteomes" id="UP000268310"/>
    </source>
</evidence>
<dbReference type="PANTHER" id="PTHR10000:SF53">
    <property type="entry name" value="5-AMINO-6-(5-PHOSPHO-D-RIBITYLAMINO)URACIL PHOSPHATASE YBJI-RELATED"/>
    <property type="match status" value="1"/>
</dbReference>
<dbReference type="GO" id="GO:0000287">
    <property type="term" value="F:magnesium ion binding"/>
    <property type="evidence" value="ECO:0007669"/>
    <property type="project" value="TreeGrafter"/>
</dbReference>
<dbReference type="InterPro" id="IPR006379">
    <property type="entry name" value="HAD-SF_hydro_IIB"/>
</dbReference>
<accession>A0AA37XIA9</accession>
<protein>
    <submittedName>
        <fullName evidence="2">Hydrolase</fullName>
    </submittedName>
</protein>
<dbReference type="CDD" id="cd07518">
    <property type="entry name" value="HAD_YbiV-Like"/>
    <property type="match status" value="1"/>
</dbReference>
<dbReference type="Gene3D" id="3.30.1240.10">
    <property type="match status" value="1"/>
</dbReference>
<evidence type="ECO:0000313" key="2">
    <source>
        <dbReference type="EMBL" id="GMA71130.1"/>
    </source>
</evidence>
<keyword evidence="2" id="KW-0378">Hydrolase</keyword>
<keyword evidence="3" id="KW-1185">Reference proteome</keyword>
<dbReference type="SFLD" id="SFLDG01144">
    <property type="entry name" value="C2.B.4:_PGP_Like"/>
    <property type="match status" value="1"/>
</dbReference>
<dbReference type="PROSITE" id="PS01229">
    <property type="entry name" value="COF_2"/>
    <property type="match status" value="1"/>
</dbReference>
<dbReference type="InterPro" id="IPR036412">
    <property type="entry name" value="HAD-like_sf"/>
</dbReference>
<dbReference type="EMBL" id="BSUW01000001">
    <property type="protein sequence ID" value="GMA71130.1"/>
    <property type="molecule type" value="Genomic_DNA"/>
</dbReference>
<evidence type="ECO:0000313" key="4">
    <source>
        <dbReference type="Proteomes" id="UP001157039"/>
    </source>
</evidence>
<dbReference type="KEGG" id="too:C7K38_00795"/>
<dbReference type="InterPro" id="IPR023214">
    <property type="entry name" value="HAD_sf"/>
</dbReference>
<dbReference type="SFLD" id="SFLDS00003">
    <property type="entry name" value="Haloacid_Dehalogenase"/>
    <property type="match status" value="1"/>
</dbReference>
<dbReference type="NCBIfam" id="TIGR01484">
    <property type="entry name" value="HAD-SF-IIB"/>
    <property type="match status" value="1"/>
</dbReference>
<dbReference type="AlphaFoldDB" id="A0AA37XIA9"/>
<dbReference type="RefSeq" id="WP_123933910.1">
    <property type="nucleotide sequence ID" value="NZ_BSUW01000001.1"/>
</dbReference>
<dbReference type="GO" id="GO:0016791">
    <property type="term" value="F:phosphatase activity"/>
    <property type="evidence" value="ECO:0007669"/>
    <property type="project" value="TreeGrafter"/>
</dbReference>
<dbReference type="InterPro" id="IPR000150">
    <property type="entry name" value="Cof"/>
</dbReference>
<dbReference type="PANTHER" id="PTHR10000">
    <property type="entry name" value="PHOSPHOSERINE PHOSPHATASE"/>
    <property type="match status" value="1"/>
</dbReference>
<dbReference type="EMBL" id="CP027783">
    <property type="protein sequence ID" value="AYW47035.1"/>
    <property type="molecule type" value="Genomic_DNA"/>
</dbReference>
<gene>
    <name evidence="1" type="ORF">C7K38_00795</name>
    <name evidence="2" type="ORF">GCM10025885_01790</name>
</gene>
<dbReference type="SFLD" id="SFLDG01140">
    <property type="entry name" value="C2.B:_Phosphomannomutase_and_P"/>
    <property type="match status" value="1"/>
</dbReference>
<dbReference type="Pfam" id="PF08282">
    <property type="entry name" value="Hydrolase_3"/>
    <property type="match status" value="1"/>
</dbReference>
<organism evidence="2 4">
    <name type="scientific">Tetragenococcus osmophilus</name>
    <dbReference type="NCBI Taxonomy" id="526944"/>
    <lineage>
        <taxon>Bacteria</taxon>
        <taxon>Bacillati</taxon>
        <taxon>Bacillota</taxon>
        <taxon>Bacilli</taxon>
        <taxon>Lactobacillales</taxon>
        <taxon>Enterococcaceae</taxon>
        <taxon>Tetragenococcus</taxon>
    </lineage>
</organism>
<dbReference type="GO" id="GO:0005829">
    <property type="term" value="C:cytosol"/>
    <property type="evidence" value="ECO:0007669"/>
    <property type="project" value="TreeGrafter"/>
</dbReference>
<reference evidence="2 4" key="2">
    <citation type="journal article" date="2014" name="Int. J. Syst. Evol. Microbiol.">
        <title>Complete genome sequence of Corynebacterium casei LMG S-19264T (=DSM 44701T), isolated from a smear-ripened cheese.</title>
        <authorList>
            <consortium name="US DOE Joint Genome Institute (JGI-PGF)"/>
            <person name="Walter F."/>
            <person name="Albersmeier A."/>
            <person name="Kalinowski J."/>
            <person name="Ruckert C."/>
        </authorList>
    </citation>
    <scope>NUCLEOTIDE SEQUENCE [LARGE SCALE GENOMIC DNA]</scope>
    <source>
        <strain evidence="2 4">NBRC 114545</strain>
    </source>
</reference>
<reference evidence="1 3" key="1">
    <citation type="journal article" date="2012" name="Int. J. Syst. Evol. Microbiol.">
        <title>Characterization of Tetragenococcus strains from sugar thick juice reveals a novel species, Tetragenococcus osmophilus sp. nov., and divides Tetragenococcus halophilus into two subspecies, T. halophilus subsp. halophilus subsp. nov. and T. halophilus subsp. flandriensis subsp. nov.</title>
        <authorList>
            <person name="Juste A."/>
            <person name="Van Trappen S."/>
            <person name="Verreth C."/>
            <person name="Cleenwerck I."/>
            <person name="De Vos P."/>
            <person name="Lievens B."/>
            <person name="Willems K.A."/>
        </authorList>
    </citation>
    <scope>NUCLEOTIDE SEQUENCE [LARGE SCALE GENOMIC DNA]</scope>
    <source>
        <strain evidence="1 3">JCM 31126</strain>
    </source>
</reference>